<name>A0A1I0MZX8_9FIRM</name>
<dbReference type="AlphaFoldDB" id="A0A1I0MZX8"/>
<accession>A0A1I0MZX8</accession>
<keyword evidence="1" id="KW-1133">Transmembrane helix</keyword>
<gene>
    <name evidence="2" type="ORF">SAMN05421659_102285</name>
</gene>
<protein>
    <submittedName>
        <fullName evidence="2">Prepilin-type N-terminal cleavage/methylation domain-containing protein</fullName>
    </submittedName>
</protein>
<evidence type="ECO:0000313" key="2">
    <source>
        <dbReference type="EMBL" id="SEV94380.1"/>
    </source>
</evidence>
<dbReference type="STRING" id="99656.SAMN05421659_102285"/>
<sequence length="164" mass="16846">MEKKQNKQKRIGNKGFSLVELIVVIAIMAVLIGILAPTLIGNIEKSRESKDFNTLDSVYSAVKTAYGDEAGNSAANVATLKASLASGMTLTAVNADTSAFGKQVLSNVGGSVPALSSAANKTSIIYVKIVDDKITISAGTVAATPAIAAKTTDATGALRAFIIE</sequence>
<keyword evidence="1" id="KW-0812">Transmembrane</keyword>
<dbReference type="InterPro" id="IPR012902">
    <property type="entry name" value="N_methyl_site"/>
</dbReference>
<evidence type="ECO:0000313" key="3">
    <source>
        <dbReference type="Proteomes" id="UP000199701"/>
    </source>
</evidence>
<dbReference type="InterPro" id="IPR045584">
    <property type="entry name" value="Pilin-like"/>
</dbReference>
<keyword evidence="3" id="KW-1185">Reference proteome</keyword>
<evidence type="ECO:0000256" key="1">
    <source>
        <dbReference type="SAM" id="Phobius"/>
    </source>
</evidence>
<dbReference type="PROSITE" id="PS00409">
    <property type="entry name" value="PROKAR_NTER_METHYL"/>
    <property type="match status" value="1"/>
</dbReference>
<dbReference type="EMBL" id="FOJI01000002">
    <property type="protein sequence ID" value="SEV94380.1"/>
    <property type="molecule type" value="Genomic_DNA"/>
</dbReference>
<dbReference type="OrthoDB" id="10018024at2"/>
<dbReference type="Proteomes" id="UP000199701">
    <property type="component" value="Unassembled WGS sequence"/>
</dbReference>
<dbReference type="RefSeq" id="WP_092450732.1">
    <property type="nucleotide sequence ID" value="NZ_FOJI01000002.1"/>
</dbReference>
<proteinExistence type="predicted"/>
<dbReference type="NCBIfam" id="TIGR02532">
    <property type="entry name" value="IV_pilin_GFxxxE"/>
    <property type="match status" value="1"/>
</dbReference>
<reference evidence="2 3" key="1">
    <citation type="submission" date="2016-10" db="EMBL/GenBank/DDBJ databases">
        <authorList>
            <person name="de Groot N.N."/>
        </authorList>
    </citation>
    <scope>NUCLEOTIDE SEQUENCE [LARGE SCALE GENOMIC DNA]</scope>
    <source>
        <strain evidence="2 3">DSM 9179</strain>
    </source>
</reference>
<feature type="transmembrane region" description="Helical" evidence="1">
    <location>
        <begin position="21"/>
        <end position="40"/>
    </location>
</feature>
<dbReference type="SUPFAM" id="SSF54523">
    <property type="entry name" value="Pili subunits"/>
    <property type="match status" value="1"/>
</dbReference>
<dbReference type="Pfam" id="PF07963">
    <property type="entry name" value="N_methyl"/>
    <property type="match status" value="1"/>
</dbReference>
<dbReference type="Gene3D" id="3.30.700.10">
    <property type="entry name" value="Glycoprotein, Type 4 Pilin"/>
    <property type="match status" value="1"/>
</dbReference>
<keyword evidence="1" id="KW-0472">Membrane</keyword>
<organism evidence="2 3">
    <name type="scientific">[Clostridium] fimetarium</name>
    <dbReference type="NCBI Taxonomy" id="99656"/>
    <lineage>
        <taxon>Bacteria</taxon>
        <taxon>Bacillati</taxon>
        <taxon>Bacillota</taxon>
        <taxon>Clostridia</taxon>
        <taxon>Lachnospirales</taxon>
        <taxon>Lachnospiraceae</taxon>
    </lineage>
</organism>